<dbReference type="Proteomes" id="UP000186817">
    <property type="component" value="Unassembled WGS sequence"/>
</dbReference>
<accession>A0A1Q9C348</accession>
<evidence type="ECO:0000313" key="2">
    <source>
        <dbReference type="EMBL" id="OLP77332.1"/>
    </source>
</evidence>
<reference evidence="2 3" key="1">
    <citation type="submission" date="2016-02" db="EMBL/GenBank/DDBJ databases">
        <title>Genome analysis of coral dinoflagellate symbionts highlights evolutionary adaptations to a symbiotic lifestyle.</title>
        <authorList>
            <person name="Aranda M."/>
            <person name="Li Y."/>
            <person name="Liew Y.J."/>
            <person name="Baumgarten S."/>
            <person name="Simakov O."/>
            <person name="Wilson M."/>
            <person name="Piel J."/>
            <person name="Ashoor H."/>
            <person name="Bougouffa S."/>
            <person name="Bajic V.B."/>
            <person name="Ryu T."/>
            <person name="Ravasi T."/>
            <person name="Bayer T."/>
            <person name="Micklem G."/>
            <person name="Kim H."/>
            <person name="Bhak J."/>
            <person name="Lajeunesse T.C."/>
            <person name="Voolstra C.R."/>
        </authorList>
    </citation>
    <scope>NUCLEOTIDE SEQUENCE [LARGE SCALE GENOMIC DNA]</scope>
    <source>
        <strain evidence="2 3">CCMP2467</strain>
    </source>
</reference>
<organism evidence="2 3">
    <name type="scientific">Symbiodinium microadriaticum</name>
    <name type="common">Dinoflagellate</name>
    <name type="synonym">Zooxanthella microadriatica</name>
    <dbReference type="NCBI Taxonomy" id="2951"/>
    <lineage>
        <taxon>Eukaryota</taxon>
        <taxon>Sar</taxon>
        <taxon>Alveolata</taxon>
        <taxon>Dinophyceae</taxon>
        <taxon>Suessiales</taxon>
        <taxon>Symbiodiniaceae</taxon>
        <taxon>Symbiodinium</taxon>
    </lineage>
</organism>
<feature type="region of interest" description="Disordered" evidence="1">
    <location>
        <begin position="1"/>
        <end position="25"/>
    </location>
</feature>
<sequence length="638" mass="69463">MSGGGIPGFFGKGTPSSNDARDRPDKQLGTCRLKYNDPFELCFSDSLAGCTVAGIVDMTAKRCFGAQLGFVRCPLANTRSQSTASGVRITSDLEDLQLWGLLSASLDACTTTESYTTPEKRDSANAGRSRQIESQLRHDMKRRRCCIPVLALHSLKGTCKQLVDALDCCVHSVLVVRNVIEHVSKFRATMHSKGVHFRLQVLHVTRVPRSAQACLLRPRVMASYGIARAPTVPTQAGLSLLFQHAVEKLLLARDDGRTVSVADGRRHPFMKARLGELVTAGLESRCRAPSVASCDLTEKAVANWALPDRLVAWLMDEEKPAGKPVVAFSTSGMLEAAANWQPCPEQQTQAHSLYPLQPLQHQRASHGPLQSSRKMIQIQDQKQNADDGFEAIATSILMLLKGCLFRYPGNLLARQLPFPMLTGALLIGISMGIYVKIKASASKAAESLWRTALIVAQQFTALSLQSHDGGTWRKGCVTGLRGSSKNGLMLIASKCQVPTTALTQPASRQLAHELLRDNVPLSCDLARKKQRALFLSMACGLVAVISACGPFRDRCCLAAWHFSTHELLGNSVPLSCGLAQKKQRVLFLSMAVRTGCCHFGLWSVQGQMLSGCLAVLHSREPQPLSRGTVTNCRAKRQV</sequence>
<keyword evidence="3" id="KW-1185">Reference proteome</keyword>
<proteinExistence type="predicted"/>
<protein>
    <submittedName>
        <fullName evidence="2">Uncharacterized protein</fullName>
    </submittedName>
</protein>
<dbReference type="AlphaFoldDB" id="A0A1Q9C348"/>
<dbReference type="EMBL" id="LSRX01001790">
    <property type="protein sequence ID" value="OLP77332.1"/>
    <property type="molecule type" value="Genomic_DNA"/>
</dbReference>
<gene>
    <name evidence="2" type="ORF">AK812_SmicGene42616</name>
</gene>
<evidence type="ECO:0000256" key="1">
    <source>
        <dbReference type="SAM" id="MobiDB-lite"/>
    </source>
</evidence>
<feature type="region of interest" description="Disordered" evidence="1">
    <location>
        <begin position="113"/>
        <end position="132"/>
    </location>
</feature>
<name>A0A1Q9C348_SYMMI</name>
<feature type="compositionally biased region" description="Gly residues" evidence="1">
    <location>
        <begin position="1"/>
        <end position="11"/>
    </location>
</feature>
<evidence type="ECO:0000313" key="3">
    <source>
        <dbReference type="Proteomes" id="UP000186817"/>
    </source>
</evidence>
<comment type="caution">
    <text evidence="2">The sequence shown here is derived from an EMBL/GenBank/DDBJ whole genome shotgun (WGS) entry which is preliminary data.</text>
</comment>